<evidence type="ECO:0000259" key="1">
    <source>
        <dbReference type="Pfam" id="PF14232"/>
    </source>
</evidence>
<reference evidence="3" key="1">
    <citation type="journal article" date="2019" name="Int. J. Syst. Evol. Microbiol.">
        <title>The Global Catalogue of Microorganisms (GCM) 10K type strain sequencing project: providing services to taxonomists for standard genome sequencing and annotation.</title>
        <authorList>
            <consortium name="The Broad Institute Genomics Platform"/>
            <consortium name="The Broad Institute Genome Sequencing Center for Infectious Disease"/>
            <person name="Wu L."/>
            <person name="Ma J."/>
        </authorList>
    </citation>
    <scope>NUCLEOTIDE SEQUENCE [LARGE SCALE GENOMIC DNA]</scope>
    <source>
        <strain evidence="3">JCM 17688</strain>
    </source>
</reference>
<dbReference type="Pfam" id="PF14232">
    <property type="entry name" value="DUF4334"/>
    <property type="match status" value="1"/>
</dbReference>
<sequence length="130" mass="14488">MRAAAYRVNAVRRVGESPAPARVGRAESSSRGEASLGMIDYEGVVTASMVYDGQPVIDHFKRIDDDTVMGVMSGKVSRFATPRFYFYLCSTSAASRELPARLCWLTDRRFARTVGGRLGTLRTWPSTRRF</sequence>
<organism evidence="2 3">
    <name type="scientific">Tsukamurella soli</name>
    <dbReference type="NCBI Taxonomy" id="644556"/>
    <lineage>
        <taxon>Bacteria</taxon>
        <taxon>Bacillati</taxon>
        <taxon>Actinomycetota</taxon>
        <taxon>Actinomycetes</taxon>
        <taxon>Mycobacteriales</taxon>
        <taxon>Tsukamurellaceae</taxon>
        <taxon>Tsukamurella</taxon>
    </lineage>
</organism>
<dbReference type="Proteomes" id="UP001500635">
    <property type="component" value="Unassembled WGS sequence"/>
</dbReference>
<accession>A0ABP8JFB5</accession>
<comment type="caution">
    <text evidence="2">The sequence shown here is derived from an EMBL/GenBank/DDBJ whole genome shotgun (WGS) entry which is preliminary data.</text>
</comment>
<name>A0ABP8JFB5_9ACTN</name>
<proteinExistence type="predicted"/>
<feature type="domain" description="DUF4334" evidence="1">
    <location>
        <begin position="32"/>
        <end position="88"/>
    </location>
</feature>
<evidence type="ECO:0000313" key="2">
    <source>
        <dbReference type="EMBL" id="GAA4389971.1"/>
    </source>
</evidence>
<dbReference type="InterPro" id="IPR025568">
    <property type="entry name" value="DUF4334"/>
</dbReference>
<dbReference type="Gene3D" id="2.40.128.580">
    <property type="entry name" value="GXWXG domain"/>
    <property type="match status" value="1"/>
</dbReference>
<protein>
    <recommendedName>
        <fullName evidence="1">DUF4334 domain-containing protein</fullName>
    </recommendedName>
</protein>
<keyword evidence="3" id="KW-1185">Reference proteome</keyword>
<gene>
    <name evidence="2" type="ORF">GCM10023147_17380</name>
</gene>
<evidence type="ECO:0000313" key="3">
    <source>
        <dbReference type="Proteomes" id="UP001500635"/>
    </source>
</evidence>
<dbReference type="EMBL" id="BAABFR010000020">
    <property type="protein sequence ID" value="GAA4389971.1"/>
    <property type="molecule type" value="Genomic_DNA"/>
</dbReference>